<dbReference type="NCBIfam" id="TIGR00654">
    <property type="entry name" value="PhzF_family"/>
    <property type="match status" value="1"/>
</dbReference>
<gene>
    <name evidence="3" type="ORF">SM116_07560</name>
</gene>
<dbReference type="Gene3D" id="3.10.310.10">
    <property type="entry name" value="Diaminopimelate Epimerase, Chain A, domain 1"/>
    <property type="match status" value="2"/>
</dbReference>
<keyword evidence="4" id="KW-1185">Reference proteome</keyword>
<sequence length="290" mass="30329">MTDVDVLRMAVFTDRPEGGNPAGVVLDAGALSEAEMLAIAADVGYSETAFVTGRAADGEVTLRFFSPHAEVPFCGHATLGTAVALAARASGDELYTFSTRAGLIRIRTRRTDGGLVEASFTSVEPVVSELDPVVLDRLLALLTVDGRSVESSDLADDYPPRISNAGNPHPVVVFSDAEVFDSLTFDPEAMRALMDEQRWTGTVTLLLPAEDGFAARNPFPVGRITEDPATGSAAASTGAYLRELGVLELPARVTIHQGEHVGRPGVLTVDIPLVGGITVSGTAVELPSAG</sequence>
<reference evidence="3 4" key="1">
    <citation type="submission" date="2023-11" db="EMBL/GenBank/DDBJ databases">
        <title>Genome sequence of Microbacterium rhizosphaerae KACC 19337.</title>
        <authorList>
            <person name="Choi H."/>
            <person name="Kim S."/>
            <person name="Kim Y."/>
            <person name="Kwon S.-W."/>
            <person name="Heo J."/>
        </authorList>
    </citation>
    <scope>NUCLEOTIDE SEQUENCE [LARGE SCALE GENOMIC DNA]</scope>
    <source>
        <strain evidence="3 4">KACC 19337</strain>
    </source>
</reference>
<evidence type="ECO:0000313" key="3">
    <source>
        <dbReference type="EMBL" id="WPR91134.1"/>
    </source>
</evidence>
<dbReference type="PIRSF" id="PIRSF016184">
    <property type="entry name" value="PhzC_PhzF"/>
    <property type="match status" value="1"/>
</dbReference>
<name>A0ABZ0SQ97_9MICO</name>
<dbReference type="EMBL" id="CP139368">
    <property type="protein sequence ID" value="WPR91134.1"/>
    <property type="molecule type" value="Genomic_DNA"/>
</dbReference>
<proteinExistence type="inferred from homology"/>
<dbReference type="PANTHER" id="PTHR13774">
    <property type="entry name" value="PHENAZINE BIOSYNTHESIS PROTEIN"/>
    <property type="match status" value="1"/>
</dbReference>
<dbReference type="Proteomes" id="UP001323798">
    <property type="component" value="Chromosome"/>
</dbReference>
<organism evidence="3 4">
    <name type="scientific">Microbacterium rhizosphaerae</name>
    <dbReference type="NCBI Taxonomy" id="1678237"/>
    <lineage>
        <taxon>Bacteria</taxon>
        <taxon>Bacillati</taxon>
        <taxon>Actinomycetota</taxon>
        <taxon>Actinomycetes</taxon>
        <taxon>Micrococcales</taxon>
        <taxon>Microbacteriaceae</taxon>
        <taxon>Microbacterium</taxon>
    </lineage>
</organism>
<evidence type="ECO:0000313" key="4">
    <source>
        <dbReference type="Proteomes" id="UP001323798"/>
    </source>
</evidence>
<dbReference type="RefSeq" id="WP_320943835.1">
    <property type="nucleotide sequence ID" value="NZ_BAABEU010000009.1"/>
</dbReference>
<dbReference type="PANTHER" id="PTHR13774:SF39">
    <property type="entry name" value="BIOSYNTHESIS PROTEIN, PUTATIVE-RELATED"/>
    <property type="match status" value="1"/>
</dbReference>
<evidence type="ECO:0000256" key="2">
    <source>
        <dbReference type="ARBA" id="ARBA00023235"/>
    </source>
</evidence>
<keyword evidence="2" id="KW-0413">Isomerase</keyword>
<dbReference type="Pfam" id="PF02567">
    <property type="entry name" value="PhzC-PhzF"/>
    <property type="match status" value="1"/>
</dbReference>
<dbReference type="InterPro" id="IPR003719">
    <property type="entry name" value="Phenazine_PhzF-like"/>
</dbReference>
<accession>A0ABZ0SQ97</accession>
<dbReference type="SUPFAM" id="SSF54506">
    <property type="entry name" value="Diaminopimelate epimerase-like"/>
    <property type="match status" value="1"/>
</dbReference>
<protein>
    <submittedName>
        <fullName evidence="3">PhzF family phenazine biosynthesis protein</fullName>
    </submittedName>
</protein>
<comment type="similarity">
    <text evidence="1">Belongs to the PhzF family.</text>
</comment>
<evidence type="ECO:0000256" key="1">
    <source>
        <dbReference type="ARBA" id="ARBA00008270"/>
    </source>
</evidence>